<evidence type="ECO:0000313" key="2">
    <source>
        <dbReference type="EMBL" id="MBA0624728.1"/>
    </source>
</evidence>
<dbReference type="Pfam" id="PF13456">
    <property type="entry name" value="RVT_3"/>
    <property type="match status" value="1"/>
</dbReference>
<dbReference type="InterPro" id="IPR044730">
    <property type="entry name" value="RNase_H-like_dom_plant"/>
</dbReference>
<protein>
    <recommendedName>
        <fullName evidence="1">RNase H type-1 domain-containing protein</fullName>
    </recommendedName>
</protein>
<dbReference type="CDD" id="cd06222">
    <property type="entry name" value="RNase_H_like"/>
    <property type="match status" value="1"/>
</dbReference>
<feature type="domain" description="RNase H type-1" evidence="1">
    <location>
        <begin position="93"/>
        <end position="214"/>
    </location>
</feature>
<keyword evidence="3" id="KW-1185">Reference proteome</keyword>
<proteinExistence type="predicted"/>
<dbReference type="EMBL" id="JABFAC010000009">
    <property type="protein sequence ID" value="MBA0624728.1"/>
    <property type="molecule type" value="Genomic_DNA"/>
</dbReference>
<gene>
    <name evidence="2" type="ORF">Godav_010025</name>
</gene>
<organism evidence="2 3">
    <name type="scientific">Gossypium davidsonii</name>
    <name type="common">Davidson's cotton</name>
    <name type="synonym">Gossypium klotzschianum subsp. davidsonii</name>
    <dbReference type="NCBI Taxonomy" id="34287"/>
    <lineage>
        <taxon>Eukaryota</taxon>
        <taxon>Viridiplantae</taxon>
        <taxon>Streptophyta</taxon>
        <taxon>Embryophyta</taxon>
        <taxon>Tracheophyta</taxon>
        <taxon>Spermatophyta</taxon>
        <taxon>Magnoliopsida</taxon>
        <taxon>eudicotyledons</taxon>
        <taxon>Gunneridae</taxon>
        <taxon>Pentapetalae</taxon>
        <taxon>rosids</taxon>
        <taxon>malvids</taxon>
        <taxon>Malvales</taxon>
        <taxon>Malvaceae</taxon>
        <taxon>Malvoideae</taxon>
        <taxon>Gossypium</taxon>
    </lineage>
</organism>
<dbReference type="Gene3D" id="3.30.420.10">
    <property type="entry name" value="Ribonuclease H-like superfamily/Ribonuclease H"/>
    <property type="match status" value="1"/>
</dbReference>
<name>A0A7J8SF60_GOSDV</name>
<dbReference type="PANTHER" id="PTHR47074">
    <property type="entry name" value="BNAC02G40300D PROTEIN"/>
    <property type="match status" value="1"/>
</dbReference>
<reference evidence="2 3" key="1">
    <citation type="journal article" date="2019" name="Genome Biol. Evol.">
        <title>Insights into the evolution of the New World diploid cottons (Gossypium, subgenus Houzingenia) based on genome sequencing.</title>
        <authorList>
            <person name="Grover C.E."/>
            <person name="Arick M.A. 2nd"/>
            <person name="Thrash A."/>
            <person name="Conover J.L."/>
            <person name="Sanders W.S."/>
            <person name="Peterson D.G."/>
            <person name="Frelichowski J.E."/>
            <person name="Scheffler J.A."/>
            <person name="Scheffler B.E."/>
            <person name="Wendel J.F."/>
        </authorList>
    </citation>
    <scope>NUCLEOTIDE SEQUENCE [LARGE SCALE GENOMIC DNA]</scope>
    <source>
        <strain evidence="2">27</strain>
        <tissue evidence="2">Leaf</tissue>
    </source>
</reference>
<evidence type="ECO:0000259" key="1">
    <source>
        <dbReference type="Pfam" id="PF13456"/>
    </source>
</evidence>
<evidence type="ECO:0000313" key="3">
    <source>
        <dbReference type="Proteomes" id="UP000593561"/>
    </source>
</evidence>
<dbReference type="Proteomes" id="UP000593561">
    <property type="component" value="Unassembled WGS sequence"/>
</dbReference>
<dbReference type="InterPro" id="IPR012337">
    <property type="entry name" value="RNaseH-like_sf"/>
</dbReference>
<dbReference type="InterPro" id="IPR002156">
    <property type="entry name" value="RNaseH_domain"/>
</dbReference>
<dbReference type="SUPFAM" id="SSF53098">
    <property type="entry name" value="Ribonuclease H-like"/>
    <property type="match status" value="1"/>
</dbReference>
<accession>A0A7J8SF60</accession>
<dbReference type="GO" id="GO:0003676">
    <property type="term" value="F:nucleic acid binding"/>
    <property type="evidence" value="ECO:0007669"/>
    <property type="project" value="InterPro"/>
</dbReference>
<dbReference type="InterPro" id="IPR052929">
    <property type="entry name" value="RNase_H-like_EbsB-rel"/>
</dbReference>
<comment type="caution">
    <text evidence="2">The sequence shown here is derived from an EMBL/GenBank/DDBJ whole genome shotgun (WGS) entry which is preliminary data.</text>
</comment>
<dbReference type="PANTHER" id="PTHR47074:SF61">
    <property type="entry name" value="RNASE H TYPE-1 DOMAIN-CONTAINING PROTEIN"/>
    <property type="match status" value="1"/>
</dbReference>
<dbReference type="AlphaFoldDB" id="A0A7J8SF60"/>
<dbReference type="GO" id="GO:0004523">
    <property type="term" value="F:RNA-DNA hybrid ribonuclease activity"/>
    <property type="evidence" value="ECO:0007669"/>
    <property type="project" value="InterPro"/>
</dbReference>
<dbReference type="InterPro" id="IPR036397">
    <property type="entry name" value="RNaseH_sf"/>
</dbReference>
<sequence>MNSTSQSMWEWLTWVFKRSNSGQCLLFCYALWWIWFSRNQYIHERKNTTGRALVLNIQRYMAEQEELKALKNNESICRRYGVQEDIPRVRILFDAAYDNKTFRSASNLVGWDLRGNLIVLKTVIHSNVPSPFAAEAYACLNGTKLGISLRTHSVKLMGDSRTVIRKCQETTTDKSATRAIIRDIQSKKSNFQELIFQYIHRSKNSYAHRLAKNALEKGETTYMREEELDRHTFALVEIWPRNPD</sequence>